<dbReference type="PANTHER" id="PTHR43476:SF4">
    <property type="entry name" value="BLR0106 PROTEIN"/>
    <property type="match status" value="1"/>
</dbReference>
<keyword evidence="2" id="KW-0274">FAD</keyword>
<dbReference type="Gene3D" id="3.30.9.10">
    <property type="entry name" value="D-Amino Acid Oxidase, subunit A, domain 2"/>
    <property type="match status" value="1"/>
</dbReference>
<dbReference type="Gene3D" id="3.50.50.60">
    <property type="entry name" value="FAD/NAD(P)-binding domain"/>
    <property type="match status" value="1"/>
</dbReference>
<dbReference type="EMBL" id="JANBVO010000010">
    <property type="protein sequence ID" value="KAJ9149446.1"/>
    <property type="molecule type" value="Genomic_DNA"/>
</dbReference>
<evidence type="ECO:0000313" key="7">
    <source>
        <dbReference type="Proteomes" id="UP001174694"/>
    </source>
</evidence>
<evidence type="ECO:0000313" key="6">
    <source>
        <dbReference type="EMBL" id="KAJ9149446.1"/>
    </source>
</evidence>
<evidence type="ECO:0000256" key="3">
    <source>
        <dbReference type="ARBA" id="ARBA00023002"/>
    </source>
</evidence>
<evidence type="ECO:0000256" key="1">
    <source>
        <dbReference type="ARBA" id="ARBA00022630"/>
    </source>
</evidence>
<keyword evidence="4" id="KW-0520">NAD</keyword>
<reference evidence="6" key="1">
    <citation type="submission" date="2022-07" db="EMBL/GenBank/DDBJ databases">
        <title>Fungi with potential for degradation of polypropylene.</title>
        <authorList>
            <person name="Gostincar C."/>
        </authorList>
    </citation>
    <scope>NUCLEOTIDE SEQUENCE</scope>
    <source>
        <strain evidence="6">EXF-13308</strain>
    </source>
</reference>
<keyword evidence="3" id="KW-0560">Oxidoreductase</keyword>
<name>A0AA38VSH0_9PEZI</name>
<dbReference type="InterPro" id="IPR036188">
    <property type="entry name" value="FAD/NAD-bd_sf"/>
</dbReference>
<gene>
    <name evidence="6" type="ORF">NKR23_g4275</name>
</gene>
<dbReference type="GO" id="GO:0016491">
    <property type="term" value="F:oxidoreductase activity"/>
    <property type="evidence" value="ECO:0007669"/>
    <property type="project" value="UniProtKB-KW"/>
</dbReference>
<sequence length="427" mass="47090">MAEVPQRLVPPADEITHEHATVLVVGAGPVGLFLALKLSLQGIRVLVLEAEGTVSQSPRATTYMPIVLNEMEKVGLAGDIIRLGHTNREGIIFRKSHAKGGEVLGSLKMSQVPKGAVKYNFAGVHLGQQTVAEIILEHCQRQPSFSIKWNHRFVGVKQTTPDKPAEAIAVTPAGEKFFTCDYLVGADGAGSAVRRSQCIPFEGFTWQDFRFVASNVKYDFEKYGFTTANMIVDEEDWAVIARTGPGDAPWRVAFGVRTDVPESEILKQLPEKYERLLPGPRPLKYELVSANPYWAHQRVARTWKVGKVILCGDAGHKSNNPIGGLGLTTGFLDSAALGNCLLRILLHGEDAGPLLERYAQVRRSAWLDFTNKGSIDFKLRLHSNDPEIASERDAFMSALNNDPEIHLKMASMMNNTVEDMFELTTPE</sequence>
<comment type="caution">
    <text evidence="6">The sequence shown here is derived from an EMBL/GenBank/DDBJ whole genome shotgun (WGS) entry which is preliminary data.</text>
</comment>
<dbReference type="InterPro" id="IPR002938">
    <property type="entry name" value="FAD-bd"/>
</dbReference>
<dbReference type="PRINTS" id="PR00420">
    <property type="entry name" value="RNGMNOXGNASE"/>
</dbReference>
<dbReference type="Pfam" id="PF01494">
    <property type="entry name" value="FAD_binding_3"/>
    <property type="match status" value="1"/>
</dbReference>
<dbReference type="InterPro" id="IPR050631">
    <property type="entry name" value="PheA/TfdB_FAD_monoxygenase"/>
</dbReference>
<feature type="domain" description="FAD-binding" evidence="5">
    <location>
        <begin position="20"/>
        <end position="364"/>
    </location>
</feature>
<evidence type="ECO:0000259" key="5">
    <source>
        <dbReference type="Pfam" id="PF01494"/>
    </source>
</evidence>
<dbReference type="GO" id="GO:0071949">
    <property type="term" value="F:FAD binding"/>
    <property type="evidence" value="ECO:0007669"/>
    <property type="project" value="InterPro"/>
</dbReference>
<keyword evidence="7" id="KW-1185">Reference proteome</keyword>
<evidence type="ECO:0000256" key="4">
    <source>
        <dbReference type="ARBA" id="ARBA00023027"/>
    </source>
</evidence>
<proteinExistence type="predicted"/>
<dbReference type="PANTHER" id="PTHR43476">
    <property type="entry name" value="3-(3-HYDROXY-PHENYL)PROPIONATE/3-HYDROXYCINNAMIC ACID HYDROXYLASE"/>
    <property type="match status" value="1"/>
</dbReference>
<dbReference type="SUPFAM" id="SSF51905">
    <property type="entry name" value="FAD/NAD(P)-binding domain"/>
    <property type="match status" value="1"/>
</dbReference>
<organism evidence="6 7">
    <name type="scientific">Pleurostoma richardsiae</name>
    <dbReference type="NCBI Taxonomy" id="41990"/>
    <lineage>
        <taxon>Eukaryota</taxon>
        <taxon>Fungi</taxon>
        <taxon>Dikarya</taxon>
        <taxon>Ascomycota</taxon>
        <taxon>Pezizomycotina</taxon>
        <taxon>Sordariomycetes</taxon>
        <taxon>Sordariomycetidae</taxon>
        <taxon>Calosphaeriales</taxon>
        <taxon>Pleurostomataceae</taxon>
        <taxon>Pleurostoma</taxon>
    </lineage>
</organism>
<protein>
    <submittedName>
        <fullName evidence="6">FAD/NAD(P)-binding domain-containing protein</fullName>
    </submittedName>
</protein>
<keyword evidence="1" id="KW-0285">Flavoprotein</keyword>
<dbReference type="Proteomes" id="UP001174694">
    <property type="component" value="Unassembled WGS sequence"/>
</dbReference>
<dbReference type="AlphaFoldDB" id="A0AA38VSH0"/>
<evidence type="ECO:0000256" key="2">
    <source>
        <dbReference type="ARBA" id="ARBA00022827"/>
    </source>
</evidence>
<accession>A0AA38VSH0</accession>